<dbReference type="RefSeq" id="WP_204466953.1">
    <property type="nucleotide sequence ID" value="NZ_JAFBCV010000010.1"/>
</dbReference>
<dbReference type="Proteomes" id="UP001179280">
    <property type="component" value="Unassembled WGS sequence"/>
</dbReference>
<comment type="caution">
    <text evidence="2">The sequence shown here is derived from an EMBL/GenBank/DDBJ whole genome shotgun (WGS) entry which is preliminary data.</text>
</comment>
<accession>A0ABS2SW43</accession>
<feature type="domain" description="Glutaredoxin" evidence="1">
    <location>
        <begin position="5"/>
        <end position="55"/>
    </location>
</feature>
<dbReference type="Gene3D" id="3.40.30.10">
    <property type="entry name" value="Glutaredoxin"/>
    <property type="match status" value="1"/>
</dbReference>
<reference evidence="2" key="1">
    <citation type="submission" date="2021-01" db="EMBL/GenBank/DDBJ databases">
        <title>Genomic Encyclopedia of Type Strains, Phase IV (KMG-IV): sequencing the most valuable type-strain genomes for metagenomic binning, comparative biology and taxonomic classification.</title>
        <authorList>
            <person name="Goeker M."/>
        </authorList>
    </citation>
    <scope>NUCLEOTIDE SEQUENCE</scope>
    <source>
        <strain evidence="2">DSM 21943</strain>
    </source>
</reference>
<dbReference type="EMBL" id="JAFBCV010000010">
    <property type="protein sequence ID" value="MBM7839763.1"/>
    <property type="molecule type" value="Genomic_DNA"/>
</dbReference>
<dbReference type="InterPro" id="IPR051548">
    <property type="entry name" value="Grx-like_ET"/>
</dbReference>
<dbReference type="CDD" id="cd02976">
    <property type="entry name" value="NrdH"/>
    <property type="match status" value="1"/>
</dbReference>
<organism evidence="2 3">
    <name type="scientific">Shouchella xiaoxiensis</name>
    <dbReference type="NCBI Taxonomy" id="766895"/>
    <lineage>
        <taxon>Bacteria</taxon>
        <taxon>Bacillati</taxon>
        <taxon>Bacillota</taxon>
        <taxon>Bacilli</taxon>
        <taxon>Bacillales</taxon>
        <taxon>Bacillaceae</taxon>
        <taxon>Shouchella</taxon>
    </lineage>
</organism>
<dbReference type="InterPro" id="IPR036249">
    <property type="entry name" value="Thioredoxin-like_sf"/>
</dbReference>
<protein>
    <submittedName>
        <fullName evidence="2">Glutaredoxin 3</fullName>
    </submittedName>
</protein>
<evidence type="ECO:0000313" key="2">
    <source>
        <dbReference type="EMBL" id="MBM7839763.1"/>
    </source>
</evidence>
<evidence type="ECO:0000259" key="1">
    <source>
        <dbReference type="Pfam" id="PF00462"/>
    </source>
</evidence>
<evidence type="ECO:0000313" key="3">
    <source>
        <dbReference type="Proteomes" id="UP001179280"/>
    </source>
</evidence>
<sequence length="93" mass="10575">MYTLTLYTHPWCSDCQLSKQELTEAGVPYTEVNLSEQPEKEAALRKATGARVVPGFVFQKRSLLGKMQKPVVFTGYEQNKAEIMTMVKQVKTF</sequence>
<dbReference type="SUPFAM" id="SSF52833">
    <property type="entry name" value="Thioredoxin-like"/>
    <property type="match status" value="1"/>
</dbReference>
<dbReference type="Pfam" id="PF00462">
    <property type="entry name" value="Glutaredoxin"/>
    <property type="match status" value="1"/>
</dbReference>
<proteinExistence type="predicted"/>
<name>A0ABS2SW43_9BACI</name>
<dbReference type="PANTHER" id="PTHR34386">
    <property type="entry name" value="GLUTAREDOXIN"/>
    <property type="match status" value="1"/>
</dbReference>
<keyword evidence="3" id="KW-1185">Reference proteome</keyword>
<dbReference type="PROSITE" id="PS51354">
    <property type="entry name" value="GLUTAREDOXIN_2"/>
    <property type="match status" value="1"/>
</dbReference>
<gene>
    <name evidence="2" type="ORF">JOC54_003043</name>
</gene>
<dbReference type="PANTHER" id="PTHR34386:SF1">
    <property type="entry name" value="GLUTAREDOXIN-LIKE PROTEIN NRDH"/>
    <property type="match status" value="1"/>
</dbReference>
<dbReference type="InterPro" id="IPR002109">
    <property type="entry name" value="Glutaredoxin"/>
</dbReference>